<feature type="compositionally biased region" description="Basic and acidic residues" evidence="1">
    <location>
        <begin position="116"/>
        <end position="126"/>
    </location>
</feature>
<feature type="compositionally biased region" description="Basic and acidic residues" evidence="1">
    <location>
        <begin position="544"/>
        <end position="559"/>
    </location>
</feature>
<feature type="compositionally biased region" description="Polar residues" evidence="1">
    <location>
        <begin position="1216"/>
        <end position="1226"/>
    </location>
</feature>
<feature type="compositionally biased region" description="Basic residues" evidence="1">
    <location>
        <begin position="1"/>
        <end position="12"/>
    </location>
</feature>
<organism evidence="2 3">
    <name type="scientific">Cannabis sativa</name>
    <name type="common">Hemp</name>
    <name type="synonym">Marijuana</name>
    <dbReference type="NCBI Taxonomy" id="3483"/>
    <lineage>
        <taxon>Eukaryota</taxon>
        <taxon>Viridiplantae</taxon>
        <taxon>Streptophyta</taxon>
        <taxon>Embryophyta</taxon>
        <taxon>Tracheophyta</taxon>
        <taxon>Spermatophyta</taxon>
        <taxon>Magnoliopsida</taxon>
        <taxon>eudicotyledons</taxon>
        <taxon>Gunneridae</taxon>
        <taxon>Pentapetalae</taxon>
        <taxon>rosids</taxon>
        <taxon>fabids</taxon>
        <taxon>Rosales</taxon>
        <taxon>Cannabaceae</taxon>
        <taxon>Cannabis</taxon>
    </lineage>
</organism>
<evidence type="ECO:0000313" key="2">
    <source>
        <dbReference type="EMBL" id="KAF4380418.1"/>
    </source>
</evidence>
<feature type="compositionally biased region" description="Basic and acidic residues" evidence="1">
    <location>
        <begin position="13"/>
        <end position="62"/>
    </location>
</feature>
<sequence>MPRSSKHKSSKHSSKELKEYSDSEKDLSFKDRKGKEESGGVRVSKDLISSEKRKLESKDGKDLYSASGNGDYSDEYSSSKRRKDRADERATDRWNGGDDDHRGSGEGSKKSSKASGDTKSKRKDENMGMYEEIEELKKGSSGGKGEGRHRDRDSSRKEGKDGGTERDREKEKDRERKTKEGRSEKSVGGDEHRPMVKQVIENTDLDAQGDVGSPEPDNLLERRMRKKRDSSIDYEKHQDDIGEFNNRRLSSREDTGKDGKQRDEKRKDERYKDKYREEIIDRDSKHRDDRPKDERPAKDHLSSRSEDKHVKDEKDSAEMQNKKSKENDRDRDRHRELTVRDRDRHREHDRDRGRDRDYDRDHDWDWDRDRDRDGDRDRERNRDRDRERERERDRERDRDRDYDRDHDHDFDRDYVSSHLDDRASRYKDSTRAKKRSPDDRDDISDFPSRGSKARYSDLEKKALSGDRLDSDANKGRSHSRQTLVDPVTSNEKRRKSPSSSPRVGVDEYRHLNSDDLKYRESLTDYRSKGFPSKDVSGFSTGLEKGPKYRSMEKSTKLDDTLLGEVSNEKSSSSKASPLGLIERSPSSSSIDRRYINRSGARRSLDIEETGRRNTASIDNRDFGASDDRHSRDLPSEKPLADESSPNDSNFYNRPNQGNSSLIPSHSAFRAGVDSPFMGSHEDDGRMNSNARYRRGDLNMGRGHNNAWRGVTNWNSPLPNGFMPFQPGPPHAGFQGMMTQFPGPLFGVRPSLEINHAGIPYHIPDADRFSSPMRPLGWQNMMDGSGPSHLHGWDNNGVFRDEPHLYAAAEWDQNRHPMNSRARESSVDVWKGQNGDTKRDLRSPSHKDEATVDDGLAVQIGQMSNQEDNRGDGILGKFSETRSGATSSAEESTKVIREKKLGPSKSTKDNVYCLSRYYLSKLDISVELARPELYSQCMSLLNIDQSTMTDEETTVRIMSKDHLRAEVKSSANTLQSSHFPCVKKSVFQLVDVVHVLQRAMDLYKKQRTEAIGVPFLSKRTLNVVSESESQKLEVHTDVEMVKDSVPTIDTEIADASNSKMDVENAEPVMPVVSEVKSEPVVSPPTCEMQNHNPLISPKLEVPTEEDGQENTEEPQAIFKEVKTEEISSSEQQAIPPEDSTAEIAAAAADGALSPDNASLPAASVSVEGEHIDEDSSRANNGQSVENEEEGMTLGDGMSGPVSVPGETSPKDCEAVMSGSNESESVNLSRIHHSPESTH</sequence>
<feature type="compositionally biased region" description="Basic and acidic residues" evidence="1">
    <location>
        <begin position="250"/>
        <end position="438"/>
    </location>
</feature>
<feature type="compositionally biased region" description="Basic and acidic residues" evidence="1">
    <location>
        <begin position="1166"/>
        <end position="1175"/>
    </location>
</feature>
<evidence type="ECO:0000256" key="1">
    <source>
        <dbReference type="SAM" id="MobiDB-lite"/>
    </source>
</evidence>
<feature type="compositionally biased region" description="Basic and acidic residues" evidence="1">
    <location>
        <begin position="454"/>
        <end position="474"/>
    </location>
</feature>
<reference evidence="2 3" key="1">
    <citation type="journal article" date="2020" name="bioRxiv">
        <title>Sequence and annotation of 42 cannabis genomes reveals extensive copy number variation in cannabinoid synthesis and pathogen resistance genes.</title>
        <authorList>
            <person name="Mckernan K.J."/>
            <person name="Helbert Y."/>
            <person name="Kane L.T."/>
            <person name="Ebling H."/>
            <person name="Zhang L."/>
            <person name="Liu B."/>
            <person name="Eaton Z."/>
            <person name="Mclaughlin S."/>
            <person name="Kingan S."/>
            <person name="Baybayan P."/>
            <person name="Concepcion G."/>
            <person name="Jordan M."/>
            <person name="Riva A."/>
            <person name="Barbazuk W."/>
            <person name="Harkins T."/>
        </authorList>
    </citation>
    <scope>NUCLEOTIDE SEQUENCE [LARGE SCALE GENOMIC DNA]</scope>
    <source>
        <strain evidence="3">cv. Jamaican Lion 4</strain>
        <tissue evidence="2">Leaf</tissue>
    </source>
</reference>
<feature type="region of interest" description="Disordered" evidence="1">
    <location>
        <begin position="1"/>
        <end position="694"/>
    </location>
</feature>
<feature type="region of interest" description="Disordered" evidence="1">
    <location>
        <begin position="1080"/>
        <end position="1237"/>
    </location>
</feature>
<dbReference type="PANTHER" id="PTHR34837:SF1">
    <property type="entry name" value="LOW PROTEIN: ZINC FINGER CCCH DOMAIN PROTEIN"/>
    <property type="match status" value="1"/>
</dbReference>
<accession>A0A7J6GC77</accession>
<feature type="compositionally biased region" description="Basic and acidic residues" evidence="1">
    <location>
        <begin position="618"/>
        <end position="640"/>
    </location>
</feature>
<proteinExistence type="predicted"/>
<feature type="compositionally biased region" description="Low complexity" evidence="1">
    <location>
        <begin position="1140"/>
        <end position="1150"/>
    </location>
</feature>
<feature type="compositionally biased region" description="Basic and acidic residues" evidence="1">
    <location>
        <begin position="145"/>
        <end position="194"/>
    </location>
</feature>
<protein>
    <submittedName>
        <fullName evidence="2">Uncharacterized protein</fullName>
    </submittedName>
</protein>
<feature type="compositionally biased region" description="Basic and acidic residues" evidence="1">
    <location>
        <begin position="229"/>
        <end position="240"/>
    </location>
</feature>
<evidence type="ECO:0000313" key="3">
    <source>
        <dbReference type="Proteomes" id="UP000525078"/>
    </source>
</evidence>
<feature type="compositionally biased region" description="Polar residues" evidence="1">
    <location>
        <begin position="880"/>
        <end position="889"/>
    </location>
</feature>
<feature type="compositionally biased region" description="Polar residues" evidence="1">
    <location>
        <begin position="643"/>
        <end position="663"/>
    </location>
</feature>
<feature type="region of interest" description="Disordered" evidence="1">
    <location>
        <begin position="816"/>
        <end position="848"/>
    </location>
</feature>
<dbReference type="AlphaFoldDB" id="A0A7J6GC77"/>
<feature type="compositionally biased region" description="Basic and acidic residues" evidence="1">
    <location>
        <begin position="602"/>
        <end position="611"/>
    </location>
</feature>
<dbReference type="Proteomes" id="UP000525078">
    <property type="component" value="Unassembled WGS sequence"/>
</dbReference>
<feature type="compositionally biased region" description="Basic and acidic residues" evidence="1">
    <location>
        <begin position="84"/>
        <end position="109"/>
    </location>
</feature>
<gene>
    <name evidence="2" type="ORF">F8388_024711</name>
</gene>
<name>A0A7J6GC77_CANSA</name>
<feature type="compositionally biased region" description="Basic and acidic residues" evidence="1">
    <location>
        <begin position="835"/>
        <end position="848"/>
    </location>
</feature>
<feature type="compositionally biased region" description="Basic and acidic residues" evidence="1">
    <location>
        <begin position="504"/>
        <end position="527"/>
    </location>
</feature>
<feature type="compositionally biased region" description="Acidic residues" evidence="1">
    <location>
        <begin position="1101"/>
        <end position="1111"/>
    </location>
</feature>
<dbReference type="EMBL" id="JAATIP010000065">
    <property type="protein sequence ID" value="KAF4380418.1"/>
    <property type="molecule type" value="Genomic_DNA"/>
</dbReference>
<comment type="caution">
    <text evidence="2">The sequence shown here is derived from an EMBL/GenBank/DDBJ whole genome shotgun (WGS) entry which is preliminary data.</text>
</comment>
<feature type="region of interest" description="Disordered" evidence="1">
    <location>
        <begin position="865"/>
        <end position="893"/>
    </location>
</feature>
<dbReference type="PANTHER" id="PTHR34837">
    <property type="entry name" value="OS05G0595500 PROTEIN"/>
    <property type="match status" value="1"/>
</dbReference>